<evidence type="ECO:0000313" key="1">
    <source>
        <dbReference type="EMBL" id="RCV57921.1"/>
    </source>
</evidence>
<dbReference type="Pfam" id="PF05331">
    <property type="entry name" value="DUF742"/>
    <property type="match status" value="1"/>
</dbReference>
<proteinExistence type="predicted"/>
<organism evidence="1 2">
    <name type="scientific">Marinitenerispora sediminis</name>
    <dbReference type="NCBI Taxonomy" id="1931232"/>
    <lineage>
        <taxon>Bacteria</taxon>
        <taxon>Bacillati</taxon>
        <taxon>Actinomycetota</taxon>
        <taxon>Actinomycetes</taxon>
        <taxon>Streptosporangiales</taxon>
        <taxon>Nocardiopsidaceae</taxon>
        <taxon>Marinitenerispora</taxon>
    </lineage>
</organism>
<evidence type="ECO:0000313" key="2">
    <source>
        <dbReference type="Proteomes" id="UP000253318"/>
    </source>
</evidence>
<sequence>MVRIRPYTLTGGRTRSRFPLFVHSLISLSDPEAAPPSGLAPEAGRILVLCRRVKSVAEISADLRLPLGVVQVLVGDLLDRGVVRVHPTITGRRPTDRELLQRLLVGLEQLSS</sequence>
<dbReference type="OrthoDB" id="3296462at2"/>
<dbReference type="InterPro" id="IPR007995">
    <property type="entry name" value="DUF742"/>
</dbReference>
<gene>
    <name evidence="1" type="ORF">DEF24_14375</name>
</gene>
<protein>
    <submittedName>
        <fullName evidence="1">DUF742 domain-containing protein</fullName>
    </submittedName>
</protein>
<dbReference type="PANTHER" id="PTHR36221">
    <property type="entry name" value="DUF742 DOMAIN-CONTAINING PROTEIN"/>
    <property type="match status" value="1"/>
</dbReference>
<name>A0A368T426_9ACTN</name>
<dbReference type="PANTHER" id="PTHR36221:SF1">
    <property type="entry name" value="DUF742 DOMAIN-CONTAINING PROTEIN"/>
    <property type="match status" value="1"/>
</dbReference>
<keyword evidence="2" id="KW-1185">Reference proteome</keyword>
<accession>A0A368T426</accession>
<comment type="caution">
    <text evidence="1">The sequence shown here is derived from an EMBL/GenBank/DDBJ whole genome shotgun (WGS) entry which is preliminary data.</text>
</comment>
<dbReference type="Proteomes" id="UP000253318">
    <property type="component" value="Unassembled WGS sequence"/>
</dbReference>
<reference evidence="1 2" key="1">
    <citation type="submission" date="2018-04" db="EMBL/GenBank/DDBJ databases">
        <title>Novel actinobacteria from marine sediment.</title>
        <authorList>
            <person name="Ng Z.Y."/>
            <person name="Tan G.Y.A."/>
        </authorList>
    </citation>
    <scope>NUCLEOTIDE SEQUENCE [LARGE SCALE GENOMIC DNA]</scope>
    <source>
        <strain evidence="1 2">TPS81</strain>
    </source>
</reference>
<dbReference type="EMBL" id="QEIN01000104">
    <property type="protein sequence ID" value="RCV57921.1"/>
    <property type="molecule type" value="Genomic_DNA"/>
</dbReference>
<dbReference type="AlphaFoldDB" id="A0A368T426"/>